<reference evidence="8 9" key="2">
    <citation type="submission" date="2020-05" db="EMBL/GenBank/DDBJ databases">
        <authorList>
            <person name="Campoy J."/>
            <person name="Schneeberger K."/>
            <person name="Spophaly S."/>
        </authorList>
    </citation>
    <scope>NUCLEOTIDE SEQUENCE [LARGE SCALE GENOMIC DNA]</scope>
    <source>
        <strain evidence="8">PruArmRojPasFocal</strain>
    </source>
</reference>
<evidence type="ECO:0000313" key="7">
    <source>
        <dbReference type="EMBL" id="CAB4278765.1"/>
    </source>
</evidence>
<feature type="compositionally biased region" description="Low complexity" evidence="5">
    <location>
        <begin position="47"/>
        <end position="58"/>
    </location>
</feature>
<dbReference type="GO" id="GO:0003680">
    <property type="term" value="F:minor groove of adenine-thymine-rich DNA binding"/>
    <property type="evidence" value="ECO:0007669"/>
    <property type="project" value="InterPro"/>
</dbReference>
<keyword evidence="10" id="KW-1185">Reference proteome</keyword>
<protein>
    <recommendedName>
        <fullName evidence="6">PPC domain-containing protein</fullName>
    </recommendedName>
</protein>
<dbReference type="AlphaFoldDB" id="A0A6J5X3Z8"/>
<sequence>MAADYGGGVRAISLSQGGRNSDDDDGSSEHSPRSASGGVVVVGGGSSSSKSKFVSPSGEIIMSKKPRGRPPGSKNKPKPPIVITKDSEVAMKPVVLEISAGSDVIEAIIQYARRRHVGISILSGSGAVSNVTLVHPAGLHHHPSAPSLLSLLHGPFNLLSLSGSFMDAVPAAATCPSSASSKVATSAGGCSLLGSGSFGICLAGAQGQVFGGIVGGKVVAASAVVVVGATFVNPTVLRLPLPGDDHDDHEHGVEGGAPAAEYEAQETKPCVNVESHCSAYGGGGGGVASSTPMNCQITSVPDQVMPWGPPSRPPY</sequence>
<dbReference type="GO" id="GO:0003700">
    <property type="term" value="F:DNA-binding transcription factor activity"/>
    <property type="evidence" value="ECO:0007669"/>
    <property type="project" value="TreeGrafter"/>
</dbReference>
<evidence type="ECO:0000259" key="6">
    <source>
        <dbReference type="PROSITE" id="PS51742"/>
    </source>
</evidence>
<evidence type="ECO:0000256" key="1">
    <source>
        <dbReference type="ARBA" id="ARBA00023015"/>
    </source>
</evidence>
<evidence type="ECO:0000313" key="8">
    <source>
        <dbReference type="EMBL" id="CAB4308746.1"/>
    </source>
</evidence>
<evidence type="ECO:0000313" key="10">
    <source>
        <dbReference type="Proteomes" id="UP000507245"/>
    </source>
</evidence>
<dbReference type="PROSITE" id="PS51742">
    <property type="entry name" value="PPC"/>
    <property type="match status" value="1"/>
</dbReference>
<dbReference type="Proteomes" id="UP000507222">
    <property type="component" value="Unassembled WGS sequence"/>
</dbReference>
<keyword evidence="4" id="KW-0539">Nucleus</keyword>
<evidence type="ECO:0000256" key="2">
    <source>
        <dbReference type="ARBA" id="ARBA00023125"/>
    </source>
</evidence>
<evidence type="ECO:0000256" key="4">
    <source>
        <dbReference type="ARBA" id="ARBA00023242"/>
    </source>
</evidence>
<keyword evidence="2" id="KW-0238">DNA-binding</keyword>
<organism evidence="8 10">
    <name type="scientific">Prunus armeniaca</name>
    <name type="common">Apricot</name>
    <name type="synonym">Armeniaca vulgaris</name>
    <dbReference type="NCBI Taxonomy" id="36596"/>
    <lineage>
        <taxon>Eukaryota</taxon>
        <taxon>Viridiplantae</taxon>
        <taxon>Streptophyta</taxon>
        <taxon>Embryophyta</taxon>
        <taxon>Tracheophyta</taxon>
        <taxon>Spermatophyta</taxon>
        <taxon>Magnoliopsida</taxon>
        <taxon>eudicotyledons</taxon>
        <taxon>Gunneridae</taxon>
        <taxon>Pentapetalae</taxon>
        <taxon>rosids</taxon>
        <taxon>fabids</taxon>
        <taxon>Rosales</taxon>
        <taxon>Rosaceae</taxon>
        <taxon>Amygdaloideae</taxon>
        <taxon>Amygdaleae</taxon>
        <taxon>Prunus</taxon>
    </lineage>
</organism>
<feature type="domain" description="PPC" evidence="6">
    <location>
        <begin position="88"/>
        <end position="259"/>
    </location>
</feature>
<keyword evidence="3" id="KW-0804">Transcription</keyword>
<name>A0A6J5X3Z8_PRUAR</name>
<evidence type="ECO:0000313" key="9">
    <source>
        <dbReference type="Proteomes" id="UP000507222"/>
    </source>
</evidence>
<dbReference type="GO" id="GO:0005634">
    <property type="term" value="C:nucleus"/>
    <property type="evidence" value="ECO:0007669"/>
    <property type="project" value="TreeGrafter"/>
</dbReference>
<accession>A0A6J5X3Z8</accession>
<dbReference type="InterPro" id="IPR014476">
    <property type="entry name" value="AHL15-29"/>
</dbReference>
<dbReference type="PANTHER" id="PTHR31100">
    <property type="entry name" value="AT-HOOK MOTIF NUCLEAR-LOCALIZED PROTEIN 15"/>
    <property type="match status" value="1"/>
</dbReference>
<dbReference type="InterPro" id="IPR005175">
    <property type="entry name" value="PPC_dom"/>
</dbReference>
<proteinExistence type="predicted"/>
<evidence type="ECO:0000256" key="3">
    <source>
        <dbReference type="ARBA" id="ARBA00023163"/>
    </source>
</evidence>
<dbReference type="OrthoDB" id="1911285at2759"/>
<feature type="region of interest" description="Disordered" evidence="5">
    <location>
        <begin position="1"/>
        <end position="81"/>
    </location>
</feature>
<gene>
    <name evidence="7" type="ORF">CURHAP_LOCUS30531</name>
    <name evidence="8" type="ORF">ORAREDHAP_LOCUS28585</name>
</gene>
<dbReference type="EMBL" id="CAEKDK010000004">
    <property type="protein sequence ID" value="CAB4278765.1"/>
    <property type="molecule type" value="Genomic_DNA"/>
</dbReference>
<dbReference type="PANTHER" id="PTHR31100:SF63">
    <property type="entry name" value="AT-HOOK MOTIF NUCLEAR-LOCALIZED PROTEIN"/>
    <property type="match status" value="1"/>
</dbReference>
<keyword evidence="1" id="KW-0805">Transcription regulation</keyword>
<dbReference type="SUPFAM" id="SSF117856">
    <property type="entry name" value="AF0104/ALDC/Ptd012-like"/>
    <property type="match status" value="1"/>
</dbReference>
<evidence type="ECO:0000256" key="5">
    <source>
        <dbReference type="SAM" id="MobiDB-lite"/>
    </source>
</evidence>
<dbReference type="EMBL" id="CAEKKB010000004">
    <property type="protein sequence ID" value="CAB4308746.1"/>
    <property type="molecule type" value="Genomic_DNA"/>
</dbReference>
<dbReference type="Pfam" id="PF03479">
    <property type="entry name" value="PCC"/>
    <property type="match status" value="1"/>
</dbReference>
<reference evidence="10" key="1">
    <citation type="journal article" date="2020" name="Genome Biol.">
        <title>Gamete binning: chromosome-level and haplotype-resolved genome assembly enabled by high-throughput single-cell sequencing of gamete genomes.</title>
        <authorList>
            <person name="Campoy J.A."/>
            <person name="Sun H."/>
            <person name="Goel M."/>
            <person name="Jiao W.-B."/>
            <person name="Folz-Donahue K."/>
            <person name="Wang N."/>
            <person name="Rubio M."/>
            <person name="Liu C."/>
            <person name="Kukat C."/>
            <person name="Ruiz D."/>
            <person name="Huettel B."/>
            <person name="Schneeberger K."/>
        </authorList>
    </citation>
    <scope>NUCLEOTIDE SEQUENCE [LARGE SCALE GENOMIC DNA]</scope>
    <source>
        <strain evidence="10">cv. Rojo Pasion</strain>
    </source>
</reference>
<dbReference type="Proteomes" id="UP000507245">
    <property type="component" value="Unassembled WGS sequence"/>
</dbReference>
<dbReference type="Gene3D" id="3.30.1330.80">
    <property type="entry name" value="Hypothetical protein, similar to alpha- acetolactate decarboxylase, domain 2"/>
    <property type="match status" value="1"/>
</dbReference>
<dbReference type="CDD" id="cd11378">
    <property type="entry name" value="DUF296"/>
    <property type="match status" value="1"/>
</dbReference>